<comment type="cofactor">
    <cofactor evidence="1">
        <name>FMN</name>
        <dbReference type="ChEBI" id="CHEBI:58210"/>
    </cofactor>
</comment>
<protein>
    <submittedName>
        <fullName evidence="12">FAD-dependent oxidoreductase</fullName>
    </submittedName>
</protein>
<dbReference type="Gene3D" id="3.50.50.60">
    <property type="entry name" value="FAD/NAD(P)-binding domain"/>
    <property type="match status" value="1"/>
</dbReference>
<accession>A0ABP6T9F0</accession>
<comment type="cofactor">
    <cofactor evidence="2">
        <name>[4Fe-4S] cluster</name>
        <dbReference type="ChEBI" id="CHEBI:49883"/>
    </cofactor>
</comment>
<dbReference type="InterPro" id="IPR023967">
    <property type="entry name" value="CHP03996_oxidoreductase"/>
</dbReference>
<keyword evidence="4" id="KW-0285">Flavoprotein</keyword>
<name>A0ABP6T9F0_9ACTN</name>
<dbReference type="InterPro" id="IPR001155">
    <property type="entry name" value="OxRdtase_FMN_N"/>
</dbReference>
<dbReference type="InterPro" id="IPR051793">
    <property type="entry name" value="NADH:flavin_oxidoreductase"/>
</dbReference>
<evidence type="ECO:0000256" key="6">
    <source>
        <dbReference type="ARBA" id="ARBA00022723"/>
    </source>
</evidence>
<dbReference type="PANTHER" id="PTHR42917">
    <property type="entry name" value="2,4-DIENOYL-COA REDUCTASE"/>
    <property type="match status" value="1"/>
</dbReference>
<comment type="caution">
    <text evidence="12">The sequence shown here is derived from an EMBL/GenBank/DDBJ whole genome shotgun (WGS) entry which is preliminary data.</text>
</comment>
<dbReference type="PANTHER" id="PTHR42917:SF2">
    <property type="entry name" value="2,4-DIENOYL-COA REDUCTASE [(2E)-ENOYL-COA-PRODUCING]"/>
    <property type="match status" value="1"/>
</dbReference>
<dbReference type="SUPFAM" id="SSF51905">
    <property type="entry name" value="FAD/NAD(P)-binding domain"/>
    <property type="match status" value="1"/>
</dbReference>
<evidence type="ECO:0000313" key="12">
    <source>
        <dbReference type="EMBL" id="GAA3395277.1"/>
    </source>
</evidence>
<sequence length="686" mass="71677">MVSLTDPVRLAGAIPPSRVVFGPHETNLARGRALADRAVAYYAERAAGGTGVLVTEIASVTEDDWPYERAPLAAECGPGWAAIADACRRYGTVVLAGLGHAGLQGSSAYSQQVLWAPSSVADVVTREQPAAMEQPQIDAVVAAFGAAAAAAVDAGLAGVELNAGANSLLRQFLSGLTNQRLDRYGTDRSRFLRDVIAAVRAAVGPDRVLALRLSCDEDAPWAGLTPVEAAAVVDAVAGSLDLLTVVRAGHYSSARYRPTARTAPTFNRDLCRTMRTAAAGRVPVVLQGSVVDPAAAQRALDEGVADLVEMTRAQIAEPRLVTLVRGGAADRVRPCVLCNQACQVRDVRNPLVSCVAEPRAGHETVEPEVAAAATGTSEVLVVGGGPAGLEAARVLALRGHRVRLAERSARLGGALRTAAHGPGRERLRLLVEWLEAECRRLGVDIRLDTDVDLTALGAEQHVVLAVGSRSATGDRAAAWREAARAESDPDTASAGEPVVLDVLEVLAGSAVVPPGAVVLDDPIGGPVAVALAEYLADAGHRVHVVTPDPVLGARTPELADANFRLEALGVHRELRTRIRSVAAGAVVLEHVWTGARRRVACAAIVDCGHRLPDDTAGVPDLPRAGDCVAPRTALEAVLDGRRAALAVDGGPAKPLRVGPETPRSAQRRGRPRALRSRPQPTEEARR</sequence>
<evidence type="ECO:0000256" key="5">
    <source>
        <dbReference type="ARBA" id="ARBA00022643"/>
    </source>
</evidence>
<evidence type="ECO:0000313" key="13">
    <source>
        <dbReference type="Proteomes" id="UP001501676"/>
    </source>
</evidence>
<evidence type="ECO:0000256" key="4">
    <source>
        <dbReference type="ARBA" id="ARBA00022630"/>
    </source>
</evidence>
<evidence type="ECO:0000256" key="3">
    <source>
        <dbReference type="ARBA" id="ARBA00011048"/>
    </source>
</evidence>
<dbReference type="Gene3D" id="3.20.20.70">
    <property type="entry name" value="Aldolase class I"/>
    <property type="match status" value="1"/>
</dbReference>
<dbReference type="SUPFAM" id="SSF51971">
    <property type="entry name" value="Nucleotide-binding domain"/>
    <property type="match status" value="1"/>
</dbReference>
<keyword evidence="9" id="KW-0411">Iron-sulfur</keyword>
<dbReference type="EMBL" id="BAAAYN010000047">
    <property type="protein sequence ID" value="GAA3395277.1"/>
    <property type="molecule type" value="Genomic_DNA"/>
</dbReference>
<dbReference type="Proteomes" id="UP001501676">
    <property type="component" value="Unassembled WGS sequence"/>
</dbReference>
<evidence type="ECO:0000256" key="7">
    <source>
        <dbReference type="ARBA" id="ARBA00023002"/>
    </source>
</evidence>
<proteinExistence type="inferred from homology"/>
<dbReference type="NCBIfam" id="TIGR03996">
    <property type="entry name" value="mycofact_OYE_1"/>
    <property type="match status" value="1"/>
</dbReference>
<reference evidence="13" key="1">
    <citation type="journal article" date="2019" name="Int. J. Syst. Evol. Microbiol.">
        <title>The Global Catalogue of Microorganisms (GCM) 10K type strain sequencing project: providing services to taxonomists for standard genome sequencing and annotation.</title>
        <authorList>
            <consortium name="The Broad Institute Genomics Platform"/>
            <consortium name="The Broad Institute Genome Sequencing Center for Infectious Disease"/>
            <person name="Wu L."/>
            <person name="Ma J."/>
        </authorList>
    </citation>
    <scope>NUCLEOTIDE SEQUENCE [LARGE SCALE GENOMIC DNA]</scope>
    <source>
        <strain evidence="13">JCM 9458</strain>
    </source>
</reference>
<evidence type="ECO:0000256" key="9">
    <source>
        <dbReference type="ARBA" id="ARBA00023014"/>
    </source>
</evidence>
<keyword evidence="13" id="KW-1185">Reference proteome</keyword>
<dbReference type="InterPro" id="IPR036188">
    <property type="entry name" value="FAD/NAD-bd_sf"/>
</dbReference>
<keyword evidence="5" id="KW-0288">FMN</keyword>
<evidence type="ECO:0000256" key="1">
    <source>
        <dbReference type="ARBA" id="ARBA00001917"/>
    </source>
</evidence>
<keyword evidence="6" id="KW-0479">Metal-binding</keyword>
<dbReference type="Pfam" id="PF00724">
    <property type="entry name" value="Oxidored_FMN"/>
    <property type="match status" value="1"/>
</dbReference>
<evidence type="ECO:0000256" key="2">
    <source>
        <dbReference type="ARBA" id="ARBA00001966"/>
    </source>
</evidence>
<feature type="region of interest" description="Disordered" evidence="10">
    <location>
        <begin position="648"/>
        <end position="686"/>
    </location>
</feature>
<keyword evidence="8" id="KW-0408">Iron</keyword>
<comment type="similarity">
    <text evidence="3">In the N-terminal section; belongs to the NADH:flavin oxidoreductase/NADH oxidase family.</text>
</comment>
<evidence type="ECO:0000259" key="11">
    <source>
        <dbReference type="Pfam" id="PF00724"/>
    </source>
</evidence>
<feature type="compositionally biased region" description="Basic residues" evidence="10">
    <location>
        <begin position="665"/>
        <end position="675"/>
    </location>
</feature>
<feature type="domain" description="NADH:flavin oxidoreductase/NADH oxidase N-terminal" evidence="11">
    <location>
        <begin position="18"/>
        <end position="327"/>
    </location>
</feature>
<keyword evidence="7" id="KW-0560">Oxidoreductase</keyword>
<dbReference type="SUPFAM" id="SSF51395">
    <property type="entry name" value="FMN-linked oxidoreductases"/>
    <property type="match status" value="1"/>
</dbReference>
<dbReference type="PRINTS" id="PR00419">
    <property type="entry name" value="ADXRDTASE"/>
</dbReference>
<evidence type="ECO:0000256" key="10">
    <source>
        <dbReference type="SAM" id="MobiDB-lite"/>
    </source>
</evidence>
<dbReference type="Gene3D" id="3.40.50.720">
    <property type="entry name" value="NAD(P)-binding Rossmann-like Domain"/>
    <property type="match status" value="1"/>
</dbReference>
<evidence type="ECO:0000256" key="8">
    <source>
        <dbReference type="ARBA" id="ARBA00023004"/>
    </source>
</evidence>
<dbReference type="RefSeq" id="WP_345732343.1">
    <property type="nucleotide sequence ID" value="NZ_BAAAYN010000047.1"/>
</dbReference>
<gene>
    <name evidence="12" type="ORF">GCM10020369_67820</name>
</gene>
<dbReference type="Pfam" id="PF13450">
    <property type="entry name" value="NAD_binding_8"/>
    <property type="match status" value="1"/>
</dbReference>
<dbReference type="InterPro" id="IPR013785">
    <property type="entry name" value="Aldolase_TIM"/>
</dbReference>
<organism evidence="12 13">
    <name type="scientific">Cryptosporangium minutisporangium</name>
    <dbReference type="NCBI Taxonomy" id="113569"/>
    <lineage>
        <taxon>Bacteria</taxon>
        <taxon>Bacillati</taxon>
        <taxon>Actinomycetota</taxon>
        <taxon>Actinomycetes</taxon>
        <taxon>Cryptosporangiales</taxon>
        <taxon>Cryptosporangiaceae</taxon>
        <taxon>Cryptosporangium</taxon>
    </lineage>
</organism>